<evidence type="ECO:0000256" key="1">
    <source>
        <dbReference type="ARBA" id="ARBA00001971"/>
    </source>
</evidence>
<dbReference type="GO" id="GO:0020037">
    <property type="term" value="F:heme binding"/>
    <property type="evidence" value="ECO:0007669"/>
    <property type="project" value="InterPro"/>
</dbReference>
<name>R1G477_BOTPV</name>
<accession>R1G477</accession>
<dbReference type="Pfam" id="PF00067">
    <property type="entry name" value="p450"/>
    <property type="match status" value="1"/>
</dbReference>
<dbReference type="AlphaFoldDB" id="R1G477"/>
<evidence type="ECO:0000313" key="6">
    <source>
        <dbReference type="Proteomes" id="UP000013521"/>
    </source>
</evidence>
<keyword evidence="5" id="KW-0503">Monooxygenase</keyword>
<dbReference type="EMBL" id="KB916476">
    <property type="protein sequence ID" value="EOD46220.1"/>
    <property type="molecule type" value="Genomic_DNA"/>
</dbReference>
<dbReference type="Proteomes" id="UP000013521">
    <property type="component" value="Unassembled WGS sequence"/>
</dbReference>
<dbReference type="GO" id="GO:0004497">
    <property type="term" value="F:monooxygenase activity"/>
    <property type="evidence" value="ECO:0007669"/>
    <property type="project" value="UniProtKB-KW"/>
</dbReference>
<dbReference type="PANTHER" id="PTHR24305:SF232">
    <property type="entry name" value="P450, PUTATIVE (EUROFUNG)-RELATED"/>
    <property type="match status" value="1"/>
</dbReference>
<dbReference type="GO" id="GO:0005506">
    <property type="term" value="F:iron ion binding"/>
    <property type="evidence" value="ECO:0007669"/>
    <property type="project" value="InterPro"/>
</dbReference>
<dbReference type="GO" id="GO:0016705">
    <property type="term" value="F:oxidoreductase activity, acting on paired donors, with incorporation or reduction of molecular oxygen"/>
    <property type="evidence" value="ECO:0007669"/>
    <property type="project" value="InterPro"/>
</dbReference>
<evidence type="ECO:0000256" key="3">
    <source>
        <dbReference type="ARBA" id="ARBA00022723"/>
    </source>
</evidence>
<dbReference type="SUPFAM" id="SSF48264">
    <property type="entry name" value="Cytochrome P450"/>
    <property type="match status" value="1"/>
</dbReference>
<keyword evidence="4" id="KW-0408">Iron</keyword>
<dbReference type="OrthoDB" id="1470350at2759"/>
<keyword evidence="5" id="KW-0560">Oxidoreductase</keyword>
<dbReference type="Gene3D" id="1.10.630.10">
    <property type="entry name" value="Cytochrome P450"/>
    <property type="match status" value="1"/>
</dbReference>
<evidence type="ECO:0000313" key="5">
    <source>
        <dbReference type="EMBL" id="EOD46220.1"/>
    </source>
</evidence>
<protein>
    <submittedName>
        <fullName evidence="5">Putative cytochrome p450 monooxygenase protein</fullName>
    </submittedName>
</protein>
<dbReference type="InterPro" id="IPR050121">
    <property type="entry name" value="Cytochrome_P450_monoxygenase"/>
</dbReference>
<dbReference type="eggNOG" id="KOG0157">
    <property type="taxonomic scope" value="Eukaryota"/>
</dbReference>
<sequence>MSLPWVVITDPFESQDILLRRTKEFDRASFFGEVLGGLLPHQHIQFQSTDARFKDNRNLINHLMAPSFINEVSAPEVYSSVCTLMKLWQVKCDTAQGRPFSAHHDITYAALDSIFASSFGLAEADSITVQRLDAVSRWTPELPPDTNTPVPFPDSAIPEIFTAVLTLADSVKAGQLSPSPRLTSWILRKLPHMRRATATKDAFMAAQIAASLRLIETSPTARPRSALHSFTGFTMAGHDTTATAVAWGVKLLADHIPAQHRLRAALRAALPAAVRERRAPSLAELVEARVPYLDAVVDEVLRLANAIAFVARALVAC</sequence>
<evidence type="ECO:0000256" key="4">
    <source>
        <dbReference type="ARBA" id="ARBA00023004"/>
    </source>
</evidence>
<gene>
    <name evidence="5" type="ORF">UCRNP2_7057</name>
</gene>
<comment type="similarity">
    <text evidence="2">Belongs to the cytochrome P450 family.</text>
</comment>
<comment type="cofactor">
    <cofactor evidence="1">
        <name>heme</name>
        <dbReference type="ChEBI" id="CHEBI:30413"/>
    </cofactor>
</comment>
<dbReference type="PANTHER" id="PTHR24305">
    <property type="entry name" value="CYTOCHROME P450"/>
    <property type="match status" value="1"/>
</dbReference>
<reference evidence="6" key="1">
    <citation type="journal article" date="2013" name="Genome Announc.">
        <title>Draft genome sequence of Neofusicoccum parvum isolate UCR-NP2, a fungal vascular pathogen associated with grapevine cankers.</title>
        <authorList>
            <person name="Blanco-Ulate B."/>
            <person name="Rolshausen P."/>
            <person name="Cantu D."/>
        </authorList>
    </citation>
    <scope>NUCLEOTIDE SEQUENCE [LARGE SCALE GENOMIC DNA]</scope>
    <source>
        <strain evidence="6">UCR-NP2</strain>
    </source>
</reference>
<proteinExistence type="inferred from homology"/>
<dbReference type="InterPro" id="IPR001128">
    <property type="entry name" value="Cyt_P450"/>
</dbReference>
<dbReference type="HOGENOM" id="CLU_877147_0_0_1"/>
<dbReference type="PRINTS" id="PR00385">
    <property type="entry name" value="P450"/>
</dbReference>
<dbReference type="KEGG" id="npa:UCRNP2_7057"/>
<keyword evidence="3" id="KW-0479">Metal-binding</keyword>
<organism evidence="5 6">
    <name type="scientific">Botryosphaeria parva (strain UCR-NP2)</name>
    <name type="common">Grapevine canker fungus</name>
    <name type="synonym">Neofusicoccum parvum</name>
    <dbReference type="NCBI Taxonomy" id="1287680"/>
    <lineage>
        <taxon>Eukaryota</taxon>
        <taxon>Fungi</taxon>
        <taxon>Dikarya</taxon>
        <taxon>Ascomycota</taxon>
        <taxon>Pezizomycotina</taxon>
        <taxon>Dothideomycetes</taxon>
        <taxon>Dothideomycetes incertae sedis</taxon>
        <taxon>Botryosphaeriales</taxon>
        <taxon>Botryosphaeriaceae</taxon>
        <taxon>Neofusicoccum</taxon>
    </lineage>
</organism>
<dbReference type="OMA" id="ELRIMIT"/>
<dbReference type="InterPro" id="IPR036396">
    <property type="entry name" value="Cyt_P450_sf"/>
</dbReference>
<evidence type="ECO:0000256" key="2">
    <source>
        <dbReference type="ARBA" id="ARBA00010617"/>
    </source>
</evidence>